<dbReference type="HOGENOM" id="CLU_151104_0_0_6"/>
<sequence length="142" mass="16150">MFNDYIKHWALLMGLLIVVAVSCSLMQYFLAIDNFEWMVLVLILSTGFVFASLFAFLQVKAKHSVFHTGICGGIFALYLILLFYIDLTLLIDWNAVSEGEIQLTILQKMIKSDAAFWIAFIVPFLYSSLSYIVRSKSESKVS</sequence>
<keyword evidence="1" id="KW-1133">Transmembrane helix</keyword>
<organism evidence="2 3">
    <name type="scientific">Acinetobacter junii SH205</name>
    <dbReference type="NCBI Taxonomy" id="575587"/>
    <lineage>
        <taxon>Bacteria</taxon>
        <taxon>Pseudomonadati</taxon>
        <taxon>Pseudomonadota</taxon>
        <taxon>Gammaproteobacteria</taxon>
        <taxon>Moraxellales</taxon>
        <taxon>Moraxellaceae</taxon>
        <taxon>Acinetobacter</taxon>
    </lineage>
</organism>
<feature type="transmembrane region" description="Helical" evidence="1">
    <location>
        <begin position="114"/>
        <end position="133"/>
    </location>
</feature>
<protein>
    <recommendedName>
        <fullName evidence="4">Lipoprotein</fullName>
    </recommendedName>
</protein>
<name>D0SQD3_ACIJU</name>
<reference evidence="3" key="1">
    <citation type="journal article" date="2012" name="PLoS ONE">
        <title>The success of Acinetobacter species; genetic, metabolic and virulence attributes.</title>
        <authorList>
            <person name="Peleg A.Y."/>
            <person name="de Breij A."/>
            <person name="Adams M.D."/>
            <person name="Cerqueira G.M."/>
            <person name="Mocali S."/>
            <person name="Galardini M."/>
            <person name="Nibbering P.H."/>
            <person name="Earl A.M."/>
            <person name="Ward D.V."/>
            <person name="Paterson D.L."/>
            <person name="Seifert H."/>
            <person name="Dijkshoorn L."/>
        </authorList>
    </citation>
    <scope>NUCLEOTIDE SEQUENCE [LARGE SCALE GENOMIC DNA]</scope>
    <source>
        <strain evidence="3">SH205</strain>
    </source>
</reference>
<accession>D0SQD3</accession>
<dbReference type="PROSITE" id="PS51257">
    <property type="entry name" value="PROKAR_LIPOPROTEIN"/>
    <property type="match status" value="1"/>
</dbReference>
<keyword evidence="1" id="KW-0472">Membrane</keyword>
<keyword evidence="1" id="KW-0812">Transmembrane</keyword>
<feature type="transmembrane region" description="Helical" evidence="1">
    <location>
        <begin position="64"/>
        <end position="85"/>
    </location>
</feature>
<evidence type="ECO:0000313" key="2">
    <source>
        <dbReference type="EMBL" id="EEY91956.1"/>
    </source>
</evidence>
<evidence type="ECO:0008006" key="4">
    <source>
        <dbReference type="Google" id="ProtNLM"/>
    </source>
</evidence>
<dbReference type="AlphaFoldDB" id="D0SQD3"/>
<evidence type="ECO:0000256" key="1">
    <source>
        <dbReference type="SAM" id="Phobius"/>
    </source>
</evidence>
<feature type="transmembrane region" description="Helical" evidence="1">
    <location>
        <begin position="9"/>
        <end position="31"/>
    </location>
</feature>
<proteinExistence type="predicted"/>
<feature type="transmembrane region" description="Helical" evidence="1">
    <location>
        <begin position="37"/>
        <end position="57"/>
    </location>
</feature>
<dbReference type="Proteomes" id="UP000018442">
    <property type="component" value="Unassembled WGS sequence"/>
</dbReference>
<evidence type="ECO:0000313" key="3">
    <source>
        <dbReference type="Proteomes" id="UP000018442"/>
    </source>
</evidence>
<dbReference type="EMBL" id="GG705014">
    <property type="protein sequence ID" value="EEY91956.1"/>
    <property type="molecule type" value="Genomic_DNA"/>
</dbReference>
<gene>
    <name evidence="2" type="ORF">HMPREF0026_02693</name>
</gene>